<dbReference type="InterPro" id="IPR011976">
    <property type="entry name" value="Pept_M3B_oligopep-rel"/>
</dbReference>
<evidence type="ECO:0000313" key="2">
    <source>
        <dbReference type="Proteomes" id="UP000540014"/>
    </source>
</evidence>
<dbReference type="InterPro" id="IPR045090">
    <property type="entry name" value="Pept_M3A_M3B"/>
</dbReference>
<dbReference type="SUPFAM" id="SSF55486">
    <property type="entry name" value="Metalloproteases ('zincins'), catalytic domain"/>
    <property type="match status" value="1"/>
</dbReference>
<sequence>MKFSEYPYHTIDVKQAKDKFRKIESQLVNAEDYASFKQAFKDLDVYKKELYTQFSLCEVRHTIDTRDEYYKKEQEHIDEIAPILQEDLVRISNVILESPYRKELEKEIPSTYFLAKEFDKKCFSPDIIEELQKENQYSSQYQQLVASAQIEFEGKKRTLSELEPFMKASDRSMRKKATKAYWGWFEKYEEELGEIFDSLVKIRTTMAQKLGYKDYTEMGYYRMYRFDYTKEDVQMYRKQVLDTVVPVTASLFARQQKRLGLDALYAWDEKVEFQSGNPTPKQDARTMVKIALHMYQELDKDTGEFFQFMVDHELMDLESKPGKAAGGYCTSFDVYGAPFIFANFNQTSSDVETLTHEAGHAYQAYASRDIFPSDCIWPTSESAEIHSMSMEFLTYPWMKDFFKEDTRKFYFQHLSDAIKFLPYGVLVDHFQHEIYAHPEYMHAKRMETWRKLEKMYLPHKNYDEIDVLERGGWWMRQLHIFMDPFYYIDYTLAQVCALQFWSRAQKKDPSTLKDYKKICKLGGSLPFRKIVQAANLKSPFEEGCLNETMKEVQNALNAITDEELQ</sequence>
<dbReference type="NCBIfam" id="TIGR02289">
    <property type="entry name" value="M3_not_pepF"/>
    <property type="match status" value="1"/>
</dbReference>
<dbReference type="GO" id="GO:0006508">
    <property type="term" value="P:proteolysis"/>
    <property type="evidence" value="ECO:0007669"/>
    <property type="project" value="InterPro"/>
</dbReference>
<name>A0A7X9NH64_9FIRM</name>
<accession>A0A7X9NH64</accession>
<dbReference type="GO" id="GO:0004222">
    <property type="term" value="F:metalloendopeptidase activity"/>
    <property type="evidence" value="ECO:0007669"/>
    <property type="project" value="InterPro"/>
</dbReference>
<dbReference type="PANTHER" id="PTHR11804:SF28">
    <property type="entry name" value="OLIGOENDOPEPTIDASE F"/>
    <property type="match status" value="1"/>
</dbReference>
<dbReference type="Gene3D" id="1.10.1370.30">
    <property type="match status" value="1"/>
</dbReference>
<proteinExistence type="predicted"/>
<protein>
    <submittedName>
        <fullName evidence="1">M3 family oligoendopeptidase</fullName>
    </submittedName>
</protein>
<organism evidence="1 2">
    <name type="scientific">Faecalicoccus pleomorphus</name>
    <dbReference type="NCBI Taxonomy" id="1323"/>
    <lineage>
        <taxon>Bacteria</taxon>
        <taxon>Bacillati</taxon>
        <taxon>Bacillota</taxon>
        <taxon>Erysipelotrichia</taxon>
        <taxon>Erysipelotrichales</taxon>
        <taxon>Erysipelotrichaceae</taxon>
        <taxon>Faecalicoccus</taxon>
    </lineage>
</organism>
<dbReference type="PANTHER" id="PTHR11804">
    <property type="entry name" value="PROTEASE M3 THIMET OLIGOPEPTIDASE-RELATED"/>
    <property type="match status" value="1"/>
</dbReference>
<gene>
    <name evidence="1" type="ORF">HF861_04505</name>
</gene>
<dbReference type="Proteomes" id="UP000540014">
    <property type="component" value="Unassembled WGS sequence"/>
</dbReference>
<dbReference type="CDD" id="cd09606">
    <property type="entry name" value="M3B_PepF"/>
    <property type="match status" value="1"/>
</dbReference>
<reference evidence="1 2" key="1">
    <citation type="submission" date="2020-04" db="EMBL/GenBank/DDBJ databases">
        <authorList>
            <person name="Hitch T.C.A."/>
            <person name="Wylensek D."/>
            <person name="Clavel T."/>
        </authorList>
    </citation>
    <scope>NUCLEOTIDE SEQUENCE [LARGE SCALE GENOMIC DNA]</scope>
    <source>
        <strain evidence="1 2">BSM-383-APC-22F</strain>
    </source>
</reference>
<dbReference type="GO" id="GO:0006518">
    <property type="term" value="P:peptide metabolic process"/>
    <property type="evidence" value="ECO:0007669"/>
    <property type="project" value="TreeGrafter"/>
</dbReference>
<dbReference type="EMBL" id="JABAFR010000008">
    <property type="protein sequence ID" value="NME44144.1"/>
    <property type="molecule type" value="Genomic_DNA"/>
</dbReference>
<evidence type="ECO:0000313" key="1">
    <source>
        <dbReference type="EMBL" id="NME44144.1"/>
    </source>
</evidence>
<dbReference type="AlphaFoldDB" id="A0A7X9NH64"/>
<comment type="caution">
    <text evidence="1">The sequence shown here is derived from an EMBL/GenBank/DDBJ whole genome shotgun (WGS) entry which is preliminary data.</text>
</comment>
<dbReference type="RefSeq" id="WP_168965067.1">
    <property type="nucleotide sequence ID" value="NZ_JABAFR010000008.1"/>
</dbReference>